<keyword evidence="3" id="KW-1185">Reference proteome</keyword>
<gene>
    <name evidence="2" type="ORF">PHLCEN_2v657</name>
</gene>
<dbReference type="Proteomes" id="UP000186601">
    <property type="component" value="Unassembled WGS sequence"/>
</dbReference>
<proteinExistence type="predicted"/>
<dbReference type="EMBL" id="MLYV02000042">
    <property type="protein sequence ID" value="PSS37450.1"/>
    <property type="molecule type" value="Genomic_DNA"/>
</dbReference>
<accession>A0A2R6S577</accession>
<evidence type="ECO:0000313" key="2">
    <source>
        <dbReference type="EMBL" id="PSS37450.1"/>
    </source>
</evidence>
<organism evidence="2 3">
    <name type="scientific">Hermanssonia centrifuga</name>
    <dbReference type="NCBI Taxonomy" id="98765"/>
    <lineage>
        <taxon>Eukaryota</taxon>
        <taxon>Fungi</taxon>
        <taxon>Dikarya</taxon>
        <taxon>Basidiomycota</taxon>
        <taxon>Agaricomycotina</taxon>
        <taxon>Agaricomycetes</taxon>
        <taxon>Polyporales</taxon>
        <taxon>Meruliaceae</taxon>
        <taxon>Hermanssonia</taxon>
    </lineage>
</organism>
<sequence>MDSKSFADNTTVVGGPLSTLGDSSYLQSLKKPTANGKSTANDGPSGASFQTAEYMNTERPFFVTIGKDGLIAALQKLDLELRNVSSLLRASIGRLLSLTPTLKVWQNIYSITQETNRLDWEGDNARTTWLDQPWRAAQDPYTPRPIPRVSPSELVGQRVVWDERM</sequence>
<dbReference type="OrthoDB" id="3240545at2759"/>
<protein>
    <submittedName>
        <fullName evidence="2">Uncharacterized protein</fullName>
    </submittedName>
</protein>
<reference evidence="2 3" key="1">
    <citation type="submission" date="2018-02" db="EMBL/GenBank/DDBJ databases">
        <title>Genome sequence of the basidiomycete white-rot fungus Phlebia centrifuga.</title>
        <authorList>
            <person name="Granchi Z."/>
            <person name="Peng M."/>
            <person name="de Vries R.P."/>
            <person name="Hilden K."/>
            <person name="Makela M.R."/>
            <person name="Grigoriev I."/>
            <person name="Riley R."/>
        </authorList>
    </citation>
    <scope>NUCLEOTIDE SEQUENCE [LARGE SCALE GENOMIC DNA]</scope>
    <source>
        <strain evidence="2 3">FBCC195</strain>
    </source>
</reference>
<comment type="caution">
    <text evidence="2">The sequence shown here is derived from an EMBL/GenBank/DDBJ whole genome shotgun (WGS) entry which is preliminary data.</text>
</comment>
<evidence type="ECO:0000313" key="3">
    <source>
        <dbReference type="Proteomes" id="UP000186601"/>
    </source>
</evidence>
<feature type="compositionally biased region" description="Polar residues" evidence="1">
    <location>
        <begin position="1"/>
        <end position="12"/>
    </location>
</feature>
<dbReference type="AlphaFoldDB" id="A0A2R6S577"/>
<name>A0A2R6S577_9APHY</name>
<feature type="region of interest" description="Disordered" evidence="1">
    <location>
        <begin position="1"/>
        <end position="21"/>
    </location>
</feature>
<evidence type="ECO:0000256" key="1">
    <source>
        <dbReference type="SAM" id="MobiDB-lite"/>
    </source>
</evidence>